<evidence type="ECO:0000256" key="1">
    <source>
        <dbReference type="ARBA" id="ARBA00000012"/>
    </source>
</evidence>
<evidence type="ECO:0000256" key="3">
    <source>
        <dbReference type="ARBA" id="ARBA00004763"/>
    </source>
</evidence>
<dbReference type="PROSITE" id="PS50972">
    <property type="entry name" value="PTERIN_BINDING"/>
    <property type="match status" value="1"/>
</dbReference>
<protein>
    <recommendedName>
        <fullName evidence="4">dihydropteroate synthase</fullName>
        <ecNumber evidence="4">2.5.1.15</ecNumber>
    </recommendedName>
</protein>
<dbReference type="Proteomes" id="UP001321492">
    <property type="component" value="Unassembled WGS sequence"/>
</dbReference>
<feature type="domain" description="Pterin-binding" evidence="9">
    <location>
        <begin position="18"/>
        <end position="266"/>
    </location>
</feature>
<keyword evidence="11" id="KW-1185">Reference proteome</keyword>
<dbReference type="EMBL" id="JASJEV010000009">
    <property type="protein sequence ID" value="MDJ1159419.1"/>
    <property type="molecule type" value="Genomic_DNA"/>
</dbReference>
<dbReference type="Gene3D" id="3.20.20.20">
    <property type="entry name" value="Dihydropteroate synthase-like"/>
    <property type="match status" value="1"/>
</dbReference>
<dbReference type="InterPro" id="IPR000489">
    <property type="entry name" value="Pterin-binding_dom"/>
</dbReference>
<dbReference type="NCBIfam" id="TIGR01496">
    <property type="entry name" value="DHPS"/>
    <property type="match status" value="1"/>
</dbReference>
<dbReference type="PANTHER" id="PTHR20941">
    <property type="entry name" value="FOLATE SYNTHESIS PROTEINS"/>
    <property type="match status" value="1"/>
</dbReference>
<evidence type="ECO:0000256" key="7">
    <source>
        <dbReference type="ARBA" id="ARBA00022842"/>
    </source>
</evidence>
<evidence type="ECO:0000313" key="10">
    <source>
        <dbReference type="EMBL" id="MDJ1159419.1"/>
    </source>
</evidence>
<keyword evidence="8" id="KW-0289">Folate biosynthesis</keyword>
<dbReference type="InterPro" id="IPR011005">
    <property type="entry name" value="Dihydropteroate_synth-like_sf"/>
</dbReference>
<evidence type="ECO:0000256" key="4">
    <source>
        <dbReference type="ARBA" id="ARBA00012458"/>
    </source>
</evidence>
<keyword evidence="6" id="KW-0479">Metal-binding</keyword>
<dbReference type="GO" id="GO:0004156">
    <property type="term" value="F:dihydropteroate synthase activity"/>
    <property type="evidence" value="ECO:0007669"/>
    <property type="project" value="UniProtKB-EC"/>
</dbReference>
<evidence type="ECO:0000256" key="5">
    <source>
        <dbReference type="ARBA" id="ARBA00022679"/>
    </source>
</evidence>
<dbReference type="CDD" id="cd00739">
    <property type="entry name" value="DHPS"/>
    <property type="match status" value="1"/>
</dbReference>
<dbReference type="PANTHER" id="PTHR20941:SF1">
    <property type="entry name" value="FOLIC ACID SYNTHESIS PROTEIN FOL1"/>
    <property type="match status" value="1"/>
</dbReference>
<dbReference type="InterPro" id="IPR006390">
    <property type="entry name" value="DHP_synth_dom"/>
</dbReference>
<keyword evidence="5 10" id="KW-0808">Transferase</keyword>
<proteinExistence type="predicted"/>
<reference evidence="10 11" key="1">
    <citation type="submission" date="2023-05" db="EMBL/GenBank/DDBJ databases">
        <title>Chelatococcus sp. nov., a moderately thermophilic bacterium isolated from hot spring microbial mat.</title>
        <authorList>
            <person name="Hu C.-J."/>
            <person name="Li W.-J."/>
        </authorList>
    </citation>
    <scope>NUCLEOTIDE SEQUENCE [LARGE SCALE GENOMIC DNA]</scope>
    <source>
        <strain evidence="10 11">SYSU G07232</strain>
    </source>
</reference>
<dbReference type="Pfam" id="PF00809">
    <property type="entry name" value="Pterin_bind"/>
    <property type="match status" value="1"/>
</dbReference>
<organism evidence="10 11">
    <name type="scientific">Chelatococcus albus</name>
    <dbReference type="NCBI Taxonomy" id="3047466"/>
    <lineage>
        <taxon>Bacteria</taxon>
        <taxon>Pseudomonadati</taxon>
        <taxon>Pseudomonadota</taxon>
        <taxon>Alphaproteobacteria</taxon>
        <taxon>Hyphomicrobiales</taxon>
        <taxon>Chelatococcaceae</taxon>
        <taxon>Chelatococcus</taxon>
    </lineage>
</organism>
<comment type="catalytic activity">
    <reaction evidence="1">
        <text>(7,8-dihydropterin-6-yl)methyl diphosphate + 4-aminobenzoate = 7,8-dihydropteroate + diphosphate</text>
        <dbReference type="Rhea" id="RHEA:19949"/>
        <dbReference type="ChEBI" id="CHEBI:17836"/>
        <dbReference type="ChEBI" id="CHEBI:17839"/>
        <dbReference type="ChEBI" id="CHEBI:33019"/>
        <dbReference type="ChEBI" id="CHEBI:72950"/>
        <dbReference type="EC" id="2.5.1.15"/>
    </reaction>
</comment>
<evidence type="ECO:0000313" key="11">
    <source>
        <dbReference type="Proteomes" id="UP001321492"/>
    </source>
</evidence>
<evidence type="ECO:0000256" key="6">
    <source>
        <dbReference type="ARBA" id="ARBA00022723"/>
    </source>
</evidence>
<gene>
    <name evidence="10" type="primary">folP</name>
    <name evidence="10" type="ORF">QNA08_14365</name>
</gene>
<evidence type="ECO:0000259" key="9">
    <source>
        <dbReference type="PROSITE" id="PS50972"/>
    </source>
</evidence>
<comment type="pathway">
    <text evidence="3">Cofactor biosynthesis; tetrahydrofolate biosynthesis; 7,8-dihydrofolate from 2-amino-4-hydroxy-6-hydroxymethyl-7,8-dihydropteridine diphosphate and 4-aminobenzoate: step 1/2.</text>
</comment>
<dbReference type="EC" id="2.5.1.15" evidence="4"/>
<dbReference type="PROSITE" id="PS00793">
    <property type="entry name" value="DHPS_2"/>
    <property type="match status" value="1"/>
</dbReference>
<dbReference type="RefSeq" id="WP_283741418.1">
    <property type="nucleotide sequence ID" value="NZ_JASJEV010000009.1"/>
</dbReference>
<name>A0ABT7AJ73_9HYPH</name>
<comment type="caution">
    <text evidence="10">The sequence shown here is derived from an EMBL/GenBank/DDBJ whole genome shotgun (WGS) entry which is preliminary data.</text>
</comment>
<sequence>MNMPRLYWRDGSLALSPTCVMGIVNVTPDSFFGGSRAASVEAAVARAAALAAEGAHVIDIGAESTRPGHAPVSAEEEQARLLPVLEGIRAQLALPISVDTYKASTAAAALARGAVIVNDIQGLQGDPDMARVAADHGAAVIAMHNRATVDADIDILADMVAFFERTLAIAARAGIGEASLVLDPGIGFGKTPRQNLVVIAHLAELRARFHQPILVGASRKSFINAVVPSTPEERLPGTLATHLAAVAAGCEIIRVHDVAAHVQAFAVAAAIGNARS</sequence>
<accession>A0ABT7AJ73</accession>
<evidence type="ECO:0000256" key="2">
    <source>
        <dbReference type="ARBA" id="ARBA00001946"/>
    </source>
</evidence>
<evidence type="ECO:0000256" key="8">
    <source>
        <dbReference type="ARBA" id="ARBA00022909"/>
    </source>
</evidence>
<dbReference type="SUPFAM" id="SSF51717">
    <property type="entry name" value="Dihydropteroate synthetase-like"/>
    <property type="match status" value="1"/>
</dbReference>
<comment type="cofactor">
    <cofactor evidence="2">
        <name>Mg(2+)</name>
        <dbReference type="ChEBI" id="CHEBI:18420"/>
    </cofactor>
</comment>
<dbReference type="InterPro" id="IPR045031">
    <property type="entry name" value="DHP_synth-like"/>
</dbReference>
<keyword evidence="7" id="KW-0460">Magnesium</keyword>